<evidence type="ECO:0000313" key="2">
    <source>
        <dbReference type="EMBL" id="KAF7763726.1"/>
    </source>
</evidence>
<sequence length="423" mass="47519">MPPHATSSTSSRSNKTAIRHWSASMIAKDIGAFKQVQKANNFAAMMEPTEEETLISIHDSVKLPSKAIKDDTEFLAWSFSRYSINPALDGGVSWSSDDPYDLGHLKYAFAVLWNEHLHASKEIELESDLRADIDTLMRQAFDGKYRKDRNLSRAKYQAEQELCLPAVTPGKVKADAVIWFPTPINLNLSLTLIGLHDASNVFSVKENKDHILLAAFVFEAKLTGDEDVGKGKICFDLCSAQHQRRAVGFSNHHIYGALLVGSTYTLYSSQWMKEGILIYPTTTVFDLSRFSEFLKLFVFLCRLADSIANEVDEMDREFNRDRDKFERRLKNATQNPWRPRRYPSGSVSGAGWQQNGSAEDGRNGSLSEGMSDDSNDEGNGTSHDAQELPRLPLKKCHVKGIQKSTMDIHSWANQSTEEFSVKP</sequence>
<reference evidence="2 3" key="1">
    <citation type="journal article" name="Sci. Rep.">
        <title>Telomere-to-telomere assembled and centromere annotated genomes of the two main subspecies of the button mushroom Agaricus bisporus reveal especially polymorphic chromosome ends.</title>
        <authorList>
            <person name="Sonnenberg A.S.M."/>
            <person name="Sedaghat-Telgerd N."/>
            <person name="Lavrijssen B."/>
            <person name="Ohm R.A."/>
            <person name="Hendrickx P.M."/>
            <person name="Scholtmeijer K."/>
            <person name="Baars J.J.P."/>
            <person name="van Peer A."/>
        </authorList>
    </citation>
    <scope>NUCLEOTIDE SEQUENCE [LARGE SCALE GENOMIC DNA]</scope>
    <source>
        <strain evidence="2 3">H119_p4</strain>
    </source>
</reference>
<gene>
    <name evidence="2" type="ORF">Agabi119p4_8263</name>
</gene>
<name>A0A8H7EYK8_AGABI</name>
<dbReference type="EMBL" id="JABXXO010000011">
    <property type="protein sequence ID" value="KAF7763726.1"/>
    <property type="molecule type" value="Genomic_DNA"/>
</dbReference>
<feature type="region of interest" description="Disordered" evidence="1">
    <location>
        <begin position="329"/>
        <end position="396"/>
    </location>
</feature>
<evidence type="ECO:0000256" key="1">
    <source>
        <dbReference type="SAM" id="MobiDB-lite"/>
    </source>
</evidence>
<protein>
    <submittedName>
        <fullName evidence="2">Uncharacterized protein</fullName>
    </submittedName>
</protein>
<dbReference type="AlphaFoldDB" id="A0A8H7EYK8"/>
<proteinExistence type="predicted"/>
<feature type="compositionally biased region" description="Polar residues" evidence="1">
    <location>
        <begin position="345"/>
        <end position="357"/>
    </location>
</feature>
<accession>A0A8H7EYK8</accession>
<comment type="caution">
    <text evidence="2">The sequence shown here is derived from an EMBL/GenBank/DDBJ whole genome shotgun (WGS) entry which is preliminary data.</text>
</comment>
<dbReference type="Proteomes" id="UP000629468">
    <property type="component" value="Unassembled WGS sequence"/>
</dbReference>
<evidence type="ECO:0000313" key="3">
    <source>
        <dbReference type="Proteomes" id="UP000629468"/>
    </source>
</evidence>
<organism evidence="2 3">
    <name type="scientific">Agaricus bisporus var. burnettii</name>
    <dbReference type="NCBI Taxonomy" id="192524"/>
    <lineage>
        <taxon>Eukaryota</taxon>
        <taxon>Fungi</taxon>
        <taxon>Dikarya</taxon>
        <taxon>Basidiomycota</taxon>
        <taxon>Agaricomycotina</taxon>
        <taxon>Agaricomycetes</taxon>
        <taxon>Agaricomycetidae</taxon>
        <taxon>Agaricales</taxon>
        <taxon>Agaricineae</taxon>
        <taxon>Agaricaceae</taxon>
        <taxon>Agaricus</taxon>
    </lineage>
</organism>